<dbReference type="SUPFAM" id="SSF50249">
    <property type="entry name" value="Nucleic acid-binding proteins"/>
    <property type="match status" value="1"/>
</dbReference>
<evidence type="ECO:0000256" key="3">
    <source>
        <dbReference type="SAM" id="MobiDB-lite"/>
    </source>
</evidence>
<reference evidence="4 5" key="1">
    <citation type="submission" date="2024-09" db="EMBL/GenBank/DDBJ databases">
        <authorList>
            <person name="Sun Q."/>
            <person name="Mori K."/>
        </authorList>
    </citation>
    <scope>NUCLEOTIDE SEQUENCE [LARGE SCALE GENOMIC DNA]</scope>
    <source>
        <strain evidence="4 5">CCM 7957</strain>
    </source>
</reference>
<proteinExistence type="predicted"/>
<protein>
    <submittedName>
        <fullName evidence="4">Single-stranded DNA-binding protein</fullName>
    </submittedName>
</protein>
<organism evidence="4 5">
    <name type="scientific">Gordonia phosphorivorans</name>
    <dbReference type="NCBI Taxonomy" id="1056982"/>
    <lineage>
        <taxon>Bacteria</taxon>
        <taxon>Bacillati</taxon>
        <taxon>Actinomycetota</taxon>
        <taxon>Actinomycetes</taxon>
        <taxon>Mycobacteriales</taxon>
        <taxon>Gordoniaceae</taxon>
        <taxon>Gordonia</taxon>
    </lineage>
</organism>
<accession>A0ABV6H852</accession>
<dbReference type="PROSITE" id="PS50935">
    <property type="entry name" value="SSB"/>
    <property type="match status" value="1"/>
</dbReference>
<name>A0ABV6H852_9ACTN</name>
<dbReference type="EMBL" id="JBHLWV010000020">
    <property type="protein sequence ID" value="MFC0315066.1"/>
    <property type="molecule type" value="Genomic_DNA"/>
</dbReference>
<dbReference type="Gene3D" id="2.40.50.140">
    <property type="entry name" value="Nucleic acid-binding proteins"/>
    <property type="match status" value="1"/>
</dbReference>
<dbReference type="Pfam" id="PF00436">
    <property type="entry name" value="SSB"/>
    <property type="match status" value="1"/>
</dbReference>
<dbReference type="InterPro" id="IPR000424">
    <property type="entry name" value="Primosome_PriB/ssb"/>
</dbReference>
<keyword evidence="1 2" id="KW-0238">DNA-binding</keyword>
<dbReference type="GO" id="GO:0003677">
    <property type="term" value="F:DNA binding"/>
    <property type="evidence" value="ECO:0007669"/>
    <property type="project" value="UniProtKB-KW"/>
</dbReference>
<evidence type="ECO:0000313" key="4">
    <source>
        <dbReference type="EMBL" id="MFC0315066.1"/>
    </source>
</evidence>
<keyword evidence="5" id="KW-1185">Reference proteome</keyword>
<gene>
    <name evidence="4" type="ORF">ACFFJD_09415</name>
</gene>
<feature type="region of interest" description="Disordered" evidence="3">
    <location>
        <begin position="107"/>
        <end position="147"/>
    </location>
</feature>
<evidence type="ECO:0000256" key="1">
    <source>
        <dbReference type="ARBA" id="ARBA00023125"/>
    </source>
</evidence>
<dbReference type="InterPro" id="IPR012340">
    <property type="entry name" value="NA-bd_OB-fold"/>
</dbReference>
<evidence type="ECO:0000256" key="2">
    <source>
        <dbReference type="PROSITE-ProRule" id="PRU00252"/>
    </source>
</evidence>
<sequence>MFETYATVTGRVISEPRSVRTKAHGDLVTFRVACHSRRLDRESGQWTDGATLYLSVKCWNRLAAAVPTAVRRGALIIAHGALSTDEYVGNDGVKRASLEMKAVSLGVDLAQPGPQTTAPPPEGEGAAEEDWVPVPDQALTGRGEIRV</sequence>
<dbReference type="RefSeq" id="WP_382363437.1">
    <property type="nucleotide sequence ID" value="NZ_JBHLWV010000020.1"/>
</dbReference>
<dbReference type="Proteomes" id="UP001589783">
    <property type="component" value="Unassembled WGS sequence"/>
</dbReference>
<evidence type="ECO:0000313" key="5">
    <source>
        <dbReference type="Proteomes" id="UP001589783"/>
    </source>
</evidence>
<dbReference type="CDD" id="cd04496">
    <property type="entry name" value="SSB_OBF"/>
    <property type="match status" value="1"/>
</dbReference>
<comment type="caution">
    <text evidence="4">The sequence shown here is derived from an EMBL/GenBank/DDBJ whole genome shotgun (WGS) entry which is preliminary data.</text>
</comment>